<protein>
    <recommendedName>
        <fullName evidence="5">Secreted protein</fullName>
    </recommendedName>
</protein>
<evidence type="ECO:0000313" key="4">
    <source>
        <dbReference type="Proteomes" id="UP000822688"/>
    </source>
</evidence>
<reference evidence="3" key="1">
    <citation type="submission" date="2020-06" db="EMBL/GenBank/DDBJ databases">
        <title>WGS assembly of Ceratodon purpureus strain R40.</title>
        <authorList>
            <person name="Carey S.B."/>
            <person name="Jenkins J."/>
            <person name="Shu S."/>
            <person name="Lovell J.T."/>
            <person name="Sreedasyam A."/>
            <person name="Maumus F."/>
            <person name="Tiley G.P."/>
            <person name="Fernandez-Pozo N."/>
            <person name="Barry K."/>
            <person name="Chen C."/>
            <person name="Wang M."/>
            <person name="Lipzen A."/>
            <person name="Daum C."/>
            <person name="Saski C.A."/>
            <person name="Payton A.C."/>
            <person name="Mcbreen J.C."/>
            <person name="Conrad R.E."/>
            <person name="Kollar L.M."/>
            <person name="Olsson S."/>
            <person name="Huttunen S."/>
            <person name="Landis J.B."/>
            <person name="Wickett N.J."/>
            <person name="Johnson M.G."/>
            <person name="Rensing S.A."/>
            <person name="Grimwood J."/>
            <person name="Schmutz J."/>
            <person name="Mcdaniel S.F."/>
        </authorList>
    </citation>
    <scope>NUCLEOTIDE SEQUENCE</scope>
    <source>
        <strain evidence="3">R40</strain>
    </source>
</reference>
<evidence type="ECO:0000256" key="2">
    <source>
        <dbReference type="SAM" id="SignalP"/>
    </source>
</evidence>
<gene>
    <name evidence="3" type="ORF">KC19_1G335200</name>
</gene>
<accession>A0A8T0JF40</accession>
<dbReference type="EMBL" id="CM026421">
    <property type="protein sequence ID" value="KAG0593509.1"/>
    <property type="molecule type" value="Genomic_DNA"/>
</dbReference>
<comment type="caution">
    <text evidence="3">The sequence shown here is derived from an EMBL/GenBank/DDBJ whole genome shotgun (WGS) entry which is preliminary data.</text>
</comment>
<dbReference type="AlphaFoldDB" id="A0A8T0JF40"/>
<feature type="compositionally biased region" description="Basic and acidic residues" evidence="1">
    <location>
        <begin position="49"/>
        <end position="60"/>
    </location>
</feature>
<evidence type="ECO:0008006" key="5">
    <source>
        <dbReference type="Google" id="ProtNLM"/>
    </source>
</evidence>
<keyword evidence="2" id="KW-0732">Signal</keyword>
<name>A0A8T0JF40_CERPU</name>
<feature type="compositionally biased region" description="Low complexity" evidence="1">
    <location>
        <begin position="61"/>
        <end position="74"/>
    </location>
</feature>
<sequence length="74" mass="8022">MIAFRCIAVYLGAFIVNLAFNGMTNPTCSGVFTVEPLNGNPDYESQNQRSEKFAPARMESHTQSTTLTSSLSAS</sequence>
<evidence type="ECO:0000256" key="1">
    <source>
        <dbReference type="SAM" id="MobiDB-lite"/>
    </source>
</evidence>
<keyword evidence="4" id="KW-1185">Reference proteome</keyword>
<feature type="chain" id="PRO_5035791402" description="Secreted protein" evidence="2">
    <location>
        <begin position="20"/>
        <end position="74"/>
    </location>
</feature>
<feature type="region of interest" description="Disordered" evidence="1">
    <location>
        <begin position="41"/>
        <end position="74"/>
    </location>
</feature>
<dbReference type="Proteomes" id="UP000822688">
    <property type="component" value="Chromosome 1"/>
</dbReference>
<feature type="signal peptide" evidence="2">
    <location>
        <begin position="1"/>
        <end position="19"/>
    </location>
</feature>
<organism evidence="3 4">
    <name type="scientific">Ceratodon purpureus</name>
    <name type="common">Fire moss</name>
    <name type="synonym">Dicranum purpureum</name>
    <dbReference type="NCBI Taxonomy" id="3225"/>
    <lineage>
        <taxon>Eukaryota</taxon>
        <taxon>Viridiplantae</taxon>
        <taxon>Streptophyta</taxon>
        <taxon>Embryophyta</taxon>
        <taxon>Bryophyta</taxon>
        <taxon>Bryophytina</taxon>
        <taxon>Bryopsida</taxon>
        <taxon>Dicranidae</taxon>
        <taxon>Pseudoditrichales</taxon>
        <taxon>Ditrichaceae</taxon>
        <taxon>Ceratodon</taxon>
    </lineage>
</organism>
<proteinExistence type="predicted"/>
<evidence type="ECO:0000313" key="3">
    <source>
        <dbReference type="EMBL" id="KAG0593509.1"/>
    </source>
</evidence>